<dbReference type="Proteomes" id="UP001489004">
    <property type="component" value="Unassembled WGS sequence"/>
</dbReference>
<evidence type="ECO:0000256" key="3">
    <source>
        <dbReference type="ARBA" id="ARBA00023242"/>
    </source>
</evidence>
<gene>
    <name evidence="6" type="ORF">WJX72_005173</name>
</gene>
<accession>A0AAW1Q4Q6</accession>
<evidence type="ECO:0000256" key="2">
    <source>
        <dbReference type="ARBA" id="ARBA00007267"/>
    </source>
</evidence>
<sequence>MSYSGHSIVTDTSQQSLLVPEMPGDAVKLGDWRDSTTSTGGPKTCNCKKSKCLKLYCDCFAAGQSCTNCTCQNCSNTADQKDAVEEMREQIRSRNLHAFDEKIGKHYVAAGDAGKQQGGCNCKKSHCRKKYCECFQAGVNCGQHCKCEGCHNRGEHGPPPKPKAPPGMPAVKAVPEAKPAERKLTRQRSMRDSAGRWQSHTYTASIGGTERESASQQTHHIPHPESAMGSLSVDEEEPCSPGSPSSLSEAEMTVRHASAPMVHILFSLNFMAELALKVGAQKMLDCGLGYMETAALGSADSDEAAPALQARLPASGLGAGGSVICTNLQDRVTLQLKPGQQLCAPL</sequence>
<dbReference type="InterPro" id="IPR005172">
    <property type="entry name" value="CRC"/>
</dbReference>
<comment type="caution">
    <text evidence="6">The sequence shown here is derived from an EMBL/GenBank/DDBJ whole genome shotgun (WGS) entry which is preliminary data.</text>
</comment>
<dbReference type="Pfam" id="PF03638">
    <property type="entry name" value="TCR"/>
    <property type="match status" value="2"/>
</dbReference>
<feature type="compositionally biased region" description="Basic and acidic residues" evidence="4">
    <location>
        <begin position="178"/>
        <end position="194"/>
    </location>
</feature>
<dbReference type="PROSITE" id="PS51634">
    <property type="entry name" value="CRC"/>
    <property type="match status" value="1"/>
</dbReference>
<dbReference type="PANTHER" id="PTHR46159:SF6">
    <property type="entry name" value="OS12G0605300 PROTEIN"/>
    <property type="match status" value="1"/>
</dbReference>
<evidence type="ECO:0000259" key="5">
    <source>
        <dbReference type="PROSITE" id="PS51634"/>
    </source>
</evidence>
<feature type="compositionally biased region" description="Pro residues" evidence="4">
    <location>
        <begin position="159"/>
        <end position="168"/>
    </location>
</feature>
<dbReference type="EMBL" id="JALJOR010000006">
    <property type="protein sequence ID" value="KAK9815528.1"/>
    <property type="molecule type" value="Genomic_DNA"/>
</dbReference>
<dbReference type="PANTHER" id="PTHR46159">
    <property type="entry name" value="PROTEIN TESMIN/TSO1-LIKE CXC 2"/>
    <property type="match status" value="1"/>
</dbReference>
<keyword evidence="3" id="KW-0539">Nucleus</keyword>
<comment type="similarity">
    <text evidence="2">Belongs to the lin-54 family.</text>
</comment>
<dbReference type="InterPro" id="IPR044522">
    <property type="entry name" value="TSO1-like"/>
</dbReference>
<dbReference type="SMART" id="SM01114">
    <property type="entry name" value="CXC"/>
    <property type="match status" value="2"/>
</dbReference>
<evidence type="ECO:0000313" key="6">
    <source>
        <dbReference type="EMBL" id="KAK9815528.1"/>
    </source>
</evidence>
<dbReference type="GO" id="GO:0005634">
    <property type="term" value="C:nucleus"/>
    <property type="evidence" value="ECO:0007669"/>
    <property type="project" value="UniProtKB-SubCell"/>
</dbReference>
<name>A0AAW1Q4Q6_9CHLO</name>
<dbReference type="GO" id="GO:0003700">
    <property type="term" value="F:DNA-binding transcription factor activity"/>
    <property type="evidence" value="ECO:0007669"/>
    <property type="project" value="InterPro"/>
</dbReference>
<evidence type="ECO:0000256" key="1">
    <source>
        <dbReference type="ARBA" id="ARBA00004123"/>
    </source>
</evidence>
<feature type="domain" description="CRC" evidence="5">
    <location>
        <begin position="41"/>
        <end position="155"/>
    </location>
</feature>
<proteinExistence type="inferred from homology"/>
<dbReference type="AlphaFoldDB" id="A0AAW1Q4Q6"/>
<protein>
    <recommendedName>
        <fullName evidence="5">CRC domain-containing protein</fullName>
    </recommendedName>
</protein>
<keyword evidence="7" id="KW-1185">Reference proteome</keyword>
<organism evidence="6 7">
    <name type="scientific">[Myrmecia] bisecta</name>
    <dbReference type="NCBI Taxonomy" id="41462"/>
    <lineage>
        <taxon>Eukaryota</taxon>
        <taxon>Viridiplantae</taxon>
        <taxon>Chlorophyta</taxon>
        <taxon>core chlorophytes</taxon>
        <taxon>Trebouxiophyceae</taxon>
        <taxon>Trebouxiales</taxon>
        <taxon>Trebouxiaceae</taxon>
        <taxon>Myrmecia</taxon>
    </lineage>
</organism>
<reference evidence="6 7" key="1">
    <citation type="journal article" date="2024" name="Nat. Commun.">
        <title>Phylogenomics reveals the evolutionary origins of lichenization in chlorophyte algae.</title>
        <authorList>
            <person name="Puginier C."/>
            <person name="Libourel C."/>
            <person name="Otte J."/>
            <person name="Skaloud P."/>
            <person name="Haon M."/>
            <person name="Grisel S."/>
            <person name="Petersen M."/>
            <person name="Berrin J.G."/>
            <person name="Delaux P.M."/>
            <person name="Dal Grande F."/>
            <person name="Keller J."/>
        </authorList>
    </citation>
    <scope>NUCLEOTIDE SEQUENCE [LARGE SCALE GENOMIC DNA]</scope>
    <source>
        <strain evidence="6 7">SAG 2043</strain>
    </source>
</reference>
<feature type="compositionally biased region" description="Polar residues" evidence="4">
    <location>
        <begin position="196"/>
        <end position="206"/>
    </location>
</feature>
<feature type="compositionally biased region" description="Low complexity" evidence="4">
    <location>
        <begin position="239"/>
        <end position="251"/>
    </location>
</feature>
<dbReference type="InterPro" id="IPR033467">
    <property type="entry name" value="Tesmin/TSO1-like_CXC"/>
</dbReference>
<evidence type="ECO:0000313" key="7">
    <source>
        <dbReference type="Proteomes" id="UP001489004"/>
    </source>
</evidence>
<feature type="region of interest" description="Disordered" evidence="4">
    <location>
        <begin position="156"/>
        <end position="252"/>
    </location>
</feature>
<evidence type="ECO:0000256" key="4">
    <source>
        <dbReference type="SAM" id="MobiDB-lite"/>
    </source>
</evidence>
<comment type="subcellular location">
    <subcellularLocation>
        <location evidence="1">Nucleus</location>
    </subcellularLocation>
</comment>